<dbReference type="STRING" id="1156395.DBT_0573"/>
<feature type="region of interest" description="Disordered" evidence="1">
    <location>
        <begin position="1"/>
        <end position="60"/>
    </location>
</feature>
<evidence type="ECO:0000256" key="1">
    <source>
        <dbReference type="SAM" id="MobiDB-lite"/>
    </source>
</evidence>
<keyword evidence="3" id="KW-1185">Reference proteome</keyword>
<dbReference type="Proteomes" id="UP000093080">
    <property type="component" value="Unassembled WGS sequence"/>
</dbReference>
<name>A0A1B9F8K5_9BACT</name>
<feature type="compositionally biased region" description="Polar residues" evidence="1">
    <location>
        <begin position="8"/>
        <end position="21"/>
    </location>
</feature>
<organism evidence="2 3">
    <name type="scientific">Dissulfuribacter thermophilus</name>
    <dbReference type="NCBI Taxonomy" id="1156395"/>
    <lineage>
        <taxon>Bacteria</taxon>
        <taxon>Pseudomonadati</taxon>
        <taxon>Thermodesulfobacteriota</taxon>
        <taxon>Dissulfuribacteria</taxon>
        <taxon>Dissulfuribacterales</taxon>
        <taxon>Dissulfuribacteraceae</taxon>
        <taxon>Dissulfuribacter</taxon>
    </lineage>
</organism>
<protein>
    <submittedName>
        <fullName evidence="2">Uncharacterized protein</fullName>
    </submittedName>
</protein>
<dbReference type="AlphaFoldDB" id="A0A1B9F8K5"/>
<gene>
    <name evidence="2" type="ORF">DBT_0573</name>
</gene>
<dbReference type="RefSeq" id="WP_067616172.1">
    <property type="nucleotide sequence ID" value="NZ_MAGO01000002.1"/>
</dbReference>
<evidence type="ECO:0000313" key="2">
    <source>
        <dbReference type="EMBL" id="OCC16111.1"/>
    </source>
</evidence>
<proteinExistence type="predicted"/>
<accession>A0A1B9F8K5</accession>
<dbReference type="EMBL" id="MAGO01000002">
    <property type="protein sequence ID" value="OCC16111.1"/>
    <property type="molecule type" value="Genomic_DNA"/>
</dbReference>
<evidence type="ECO:0000313" key="3">
    <source>
        <dbReference type="Proteomes" id="UP000093080"/>
    </source>
</evidence>
<comment type="caution">
    <text evidence="2">The sequence shown here is derived from an EMBL/GenBank/DDBJ whole genome shotgun (WGS) entry which is preliminary data.</text>
</comment>
<sequence length="154" mass="17225">MKIFPGTSPKTPTIEINNDPKTTNEKGGKAVGRFDEILREKTAVSSPNPASPVDPIQGIQDTSTTTDIQKHALSYGEESLTFLERLSFTIKENPPQKDKILEQYRDILNDRTETLKVIRDLLNEGDPLRDTLNEIGVRTAVEAYKIYRGDYSSG</sequence>
<feature type="compositionally biased region" description="Basic and acidic residues" evidence="1">
    <location>
        <begin position="22"/>
        <end position="42"/>
    </location>
</feature>
<reference evidence="2 3" key="1">
    <citation type="submission" date="2016-06" db="EMBL/GenBank/DDBJ databases">
        <title>Respiratory ammonification of nitrate coupled to the oxidation of elemental sulfur in deep-sea autotrophic thermophilic bacteria.</title>
        <authorList>
            <person name="Slobodkina G.B."/>
            <person name="Mardanov A.V."/>
            <person name="Ravin N.V."/>
            <person name="Frolova A.A."/>
            <person name="Viryasiv M.B."/>
            <person name="Chernyh N.A."/>
            <person name="Bonch-Osmolovskaya E.A."/>
            <person name="Slobodkin A.I."/>
        </authorList>
    </citation>
    <scope>NUCLEOTIDE SEQUENCE [LARGE SCALE GENOMIC DNA]</scope>
    <source>
        <strain evidence="2 3">S69</strain>
    </source>
</reference>